<dbReference type="PANTHER" id="PTHR42700">
    <property type="entry name" value="SULFATE ADENYLYLTRANSFERASE"/>
    <property type="match status" value="1"/>
</dbReference>
<dbReference type="Pfam" id="PF14306">
    <property type="entry name" value="PUA_2"/>
    <property type="match status" value="1"/>
</dbReference>
<dbReference type="GO" id="GO:0004781">
    <property type="term" value="F:sulfate adenylyltransferase (ATP) activity"/>
    <property type="evidence" value="ECO:0007669"/>
    <property type="project" value="TreeGrafter"/>
</dbReference>
<feature type="domain" description="APS kinase" evidence="9">
    <location>
        <begin position="318"/>
        <end position="470"/>
    </location>
</feature>
<evidence type="ECO:0000259" key="10">
    <source>
        <dbReference type="Pfam" id="PF14306"/>
    </source>
</evidence>
<evidence type="ECO:0000256" key="1">
    <source>
        <dbReference type="ARBA" id="ARBA00001823"/>
    </source>
</evidence>
<feature type="domain" description="ATP-sulfurylase PUA-like" evidence="10">
    <location>
        <begin position="31"/>
        <end position="107"/>
    </location>
</feature>
<dbReference type="SUPFAM" id="SSF52540">
    <property type="entry name" value="P-loop containing nucleoside triphosphate hydrolases"/>
    <property type="match status" value="1"/>
</dbReference>
<keyword evidence="6" id="KW-0547">Nucleotide-binding</keyword>
<dbReference type="GO" id="GO:0005737">
    <property type="term" value="C:cytoplasm"/>
    <property type="evidence" value="ECO:0007669"/>
    <property type="project" value="TreeGrafter"/>
</dbReference>
<dbReference type="AlphaFoldDB" id="A0A561V8L7"/>
<keyword evidence="5 11" id="KW-0808">Transferase</keyword>
<evidence type="ECO:0000256" key="5">
    <source>
        <dbReference type="ARBA" id="ARBA00022679"/>
    </source>
</evidence>
<protein>
    <recommendedName>
        <fullName evidence="4">adenylyl-sulfate kinase</fullName>
        <ecNumber evidence="4">2.7.1.25</ecNumber>
    </recommendedName>
</protein>
<dbReference type="GO" id="GO:0004020">
    <property type="term" value="F:adenylylsulfate kinase activity"/>
    <property type="evidence" value="ECO:0007669"/>
    <property type="project" value="UniProtKB-EC"/>
</dbReference>
<evidence type="ECO:0000256" key="6">
    <source>
        <dbReference type="ARBA" id="ARBA00022741"/>
    </source>
</evidence>
<dbReference type="InterPro" id="IPR002891">
    <property type="entry name" value="APS"/>
</dbReference>
<comment type="catalytic activity">
    <reaction evidence="1">
        <text>adenosine 5'-phosphosulfate + ATP = 3'-phosphoadenylyl sulfate + ADP + H(+)</text>
        <dbReference type="Rhea" id="RHEA:24152"/>
        <dbReference type="ChEBI" id="CHEBI:15378"/>
        <dbReference type="ChEBI" id="CHEBI:30616"/>
        <dbReference type="ChEBI" id="CHEBI:58243"/>
        <dbReference type="ChEBI" id="CHEBI:58339"/>
        <dbReference type="ChEBI" id="CHEBI:456216"/>
        <dbReference type="EC" id="2.7.1.25"/>
    </reaction>
</comment>
<proteinExistence type="predicted"/>
<evidence type="ECO:0000313" key="11">
    <source>
        <dbReference type="EMBL" id="TWG07959.1"/>
    </source>
</evidence>
<dbReference type="InterPro" id="IPR015947">
    <property type="entry name" value="PUA-like_sf"/>
</dbReference>
<dbReference type="EMBL" id="VIWX01000001">
    <property type="protein sequence ID" value="TWG07959.1"/>
    <property type="molecule type" value="Genomic_DNA"/>
</dbReference>
<dbReference type="InterPro" id="IPR059117">
    <property type="entry name" value="APS_kinase_dom"/>
</dbReference>
<evidence type="ECO:0000256" key="8">
    <source>
        <dbReference type="SAM" id="MobiDB-lite"/>
    </source>
</evidence>
<evidence type="ECO:0000256" key="3">
    <source>
        <dbReference type="ARBA" id="ARBA00004806"/>
    </source>
</evidence>
<evidence type="ECO:0000256" key="4">
    <source>
        <dbReference type="ARBA" id="ARBA00012121"/>
    </source>
</evidence>
<feature type="compositionally biased region" description="Polar residues" evidence="8">
    <location>
        <begin position="1"/>
        <end position="16"/>
    </location>
</feature>
<dbReference type="SUPFAM" id="SSF88697">
    <property type="entry name" value="PUA domain-like"/>
    <property type="match status" value="1"/>
</dbReference>
<dbReference type="Gene3D" id="3.40.50.300">
    <property type="entry name" value="P-loop containing nucleotide triphosphate hydrolases"/>
    <property type="match status" value="1"/>
</dbReference>
<sequence>MSANGTDPDPSGSTDVPTGPQRRAIWVPEPAELSDVELLLDGAFRPLRGFLSAADVESVRTRQQLGDDVPWPEPVMLTVPAEVAAAEEIELRDVEGAPVAVVRNDEPWCDGSGWHPAGPVVAAEEPVGVLRKIRPPACQVRAELPSREVLAVLPEAPLHHRELAQIRQLSAELDAQVLVLPRMAGPRPEALVQSVLAARPELPEGTTIIPVPLVRRADPKRDALLAAHVAAAYGATHLIADGPLEQAPLHVLEPPELVRDRADQWRPAAQVAPTERRPGLSDEGLRALLDSGSELPDWFTTPEIAEQQRRLHPPLTARGFTVLFTGLSGAGKSTLARALRDELSRHDHRAVTLLDGDVVRRTLCEGLGFSAEDRSRNVRRIGYVAAEVTRHGGAAICAPIAPYHADREAVGRMVRDAGGFVLVHVATPLGECERRDRKGLYRKARSGSLPEFTGVSAPYEVPDDADLALDTSELSQDEAVERVVALLRERGWVRSWTSV</sequence>
<dbReference type="EC" id="2.7.1.25" evidence="4"/>
<evidence type="ECO:0000259" key="9">
    <source>
        <dbReference type="Pfam" id="PF01583"/>
    </source>
</evidence>
<accession>A0A561V8L7</accession>
<comment type="function">
    <text evidence="2">Catalyzes the synthesis of activated sulfate.</text>
</comment>
<dbReference type="InterPro" id="IPR025980">
    <property type="entry name" value="ATP-Sase_PUA-like_dom"/>
</dbReference>
<evidence type="ECO:0000313" key="12">
    <source>
        <dbReference type="Proteomes" id="UP000316184"/>
    </source>
</evidence>
<dbReference type="GO" id="GO:0019379">
    <property type="term" value="P:sulfate assimilation, phosphoadenylyl sulfate reduction by phosphoadenylyl-sulfate reductase (thioredoxin)"/>
    <property type="evidence" value="ECO:0007669"/>
    <property type="project" value="TreeGrafter"/>
</dbReference>
<keyword evidence="11" id="KW-0548">Nucleotidyltransferase</keyword>
<dbReference type="GO" id="GO:0005524">
    <property type="term" value="F:ATP binding"/>
    <property type="evidence" value="ECO:0007669"/>
    <property type="project" value="UniProtKB-KW"/>
</dbReference>
<dbReference type="CDD" id="cd02027">
    <property type="entry name" value="APSK"/>
    <property type="match status" value="1"/>
</dbReference>
<evidence type="ECO:0000256" key="2">
    <source>
        <dbReference type="ARBA" id="ARBA00002632"/>
    </source>
</evidence>
<evidence type="ECO:0000256" key="7">
    <source>
        <dbReference type="ARBA" id="ARBA00022840"/>
    </source>
</evidence>
<dbReference type="Pfam" id="PF01583">
    <property type="entry name" value="APS_kinase"/>
    <property type="match status" value="1"/>
</dbReference>
<dbReference type="NCBIfam" id="TIGR00455">
    <property type="entry name" value="apsK"/>
    <property type="match status" value="1"/>
</dbReference>
<dbReference type="FunFam" id="3.40.50.300:FF:000802">
    <property type="entry name" value="Sulfate adenylyltransferase"/>
    <property type="match status" value="1"/>
</dbReference>
<comment type="caution">
    <text evidence="11">The sequence shown here is derived from an EMBL/GenBank/DDBJ whole genome shotgun (WGS) entry which is preliminary data.</text>
</comment>
<keyword evidence="7" id="KW-0067">ATP-binding</keyword>
<dbReference type="InterPro" id="IPR050512">
    <property type="entry name" value="Sulf_AdTrans/APS_kinase"/>
</dbReference>
<dbReference type="NCBIfam" id="NF003013">
    <property type="entry name" value="PRK03846.1"/>
    <property type="match status" value="1"/>
</dbReference>
<feature type="region of interest" description="Disordered" evidence="8">
    <location>
        <begin position="1"/>
        <end position="23"/>
    </location>
</feature>
<dbReference type="Gene3D" id="3.10.400.10">
    <property type="entry name" value="Sulfate adenylyltransferase"/>
    <property type="match status" value="1"/>
</dbReference>
<dbReference type="SUPFAM" id="SSF52374">
    <property type="entry name" value="Nucleotidylyl transferase"/>
    <property type="match status" value="1"/>
</dbReference>
<dbReference type="GO" id="GO:0010134">
    <property type="term" value="P:sulfate assimilation via adenylyl sulfate reduction"/>
    <property type="evidence" value="ECO:0007669"/>
    <property type="project" value="TreeGrafter"/>
</dbReference>
<reference evidence="11 12" key="1">
    <citation type="submission" date="2019-06" db="EMBL/GenBank/DDBJ databases">
        <title>Sequencing the genomes of 1000 actinobacteria strains.</title>
        <authorList>
            <person name="Klenk H.-P."/>
        </authorList>
    </citation>
    <scope>NUCLEOTIDE SEQUENCE [LARGE SCALE GENOMIC DNA]</scope>
    <source>
        <strain evidence="11 12">DSM 46699</strain>
    </source>
</reference>
<organism evidence="11 12">
    <name type="scientific">Saccharopolyspora dendranthemae</name>
    <dbReference type="NCBI Taxonomy" id="1181886"/>
    <lineage>
        <taxon>Bacteria</taxon>
        <taxon>Bacillati</taxon>
        <taxon>Actinomycetota</taxon>
        <taxon>Actinomycetes</taxon>
        <taxon>Pseudonocardiales</taxon>
        <taxon>Pseudonocardiaceae</taxon>
        <taxon>Saccharopolyspora</taxon>
    </lineage>
</organism>
<name>A0A561V8L7_9PSEU</name>
<dbReference type="PANTHER" id="PTHR42700:SF1">
    <property type="entry name" value="SULFATE ADENYLYLTRANSFERASE"/>
    <property type="match status" value="1"/>
</dbReference>
<comment type="pathway">
    <text evidence="3">Sulfur metabolism; hydrogen sulfide biosynthesis; sulfite from sulfate: step 2/3.</text>
</comment>
<dbReference type="InterPro" id="IPR027417">
    <property type="entry name" value="P-loop_NTPase"/>
</dbReference>
<dbReference type="RefSeq" id="WP_246110037.1">
    <property type="nucleotide sequence ID" value="NZ_VIWX01000001.1"/>
</dbReference>
<keyword evidence="12" id="KW-1185">Reference proteome</keyword>
<dbReference type="Proteomes" id="UP000316184">
    <property type="component" value="Unassembled WGS sequence"/>
</dbReference>
<gene>
    <name evidence="11" type="ORF">FHU35_11578</name>
</gene>